<dbReference type="InterPro" id="IPR000219">
    <property type="entry name" value="DH_dom"/>
</dbReference>
<dbReference type="Gene3D" id="2.30.29.30">
    <property type="entry name" value="Pleckstrin-homology domain (PH domain)/Phosphotyrosine-binding domain (PTB)"/>
    <property type="match status" value="1"/>
</dbReference>
<dbReference type="Gene3D" id="1.20.900.10">
    <property type="entry name" value="Dbl homology (DH) domain"/>
    <property type="match status" value="1"/>
</dbReference>
<dbReference type="InterPro" id="IPR051092">
    <property type="entry name" value="FYVE_RhoGEF_PH"/>
</dbReference>
<evidence type="ECO:0000259" key="1">
    <source>
        <dbReference type="PROSITE" id="PS50003"/>
    </source>
</evidence>
<evidence type="ECO:0000259" key="2">
    <source>
        <dbReference type="PROSITE" id="PS50010"/>
    </source>
</evidence>
<dbReference type="InterPro" id="IPR001849">
    <property type="entry name" value="PH_domain"/>
</dbReference>
<proteinExistence type="predicted"/>
<dbReference type="SMART" id="SM00233">
    <property type="entry name" value="PH"/>
    <property type="match status" value="1"/>
</dbReference>
<dbReference type="InterPro" id="IPR011993">
    <property type="entry name" value="PH-like_dom_sf"/>
</dbReference>
<feature type="domain" description="DH" evidence="2">
    <location>
        <begin position="94"/>
        <end position="269"/>
    </location>
</feature>
<dbReference type="InterPro" id="IPR035899">
    <property type="entry name" value="DBL_dom_sf"/>
</dbReference>
<evidence type="ECO:0000313" key="4">
    <source>
        <dbReference type="Proteomes" id="UP001448207"/>
    </source>
</evidence>
<dbReference type="SUPFAM" id="SSF50729">
    <property type="entry name" value="PH domain-like"/>
    <property type="match status" value="1"/>
</dbReference>
<dbReference type="Pfam" id="PF00621">
    <property type="entry name" value="RhoGEF"/>
    <property type="match status" value="1"/>
</dbReference>
<comment type="caution">
    <text evidence="3">The sequence shown here is derived from an EMBL/GenBank/DDBJ whole genome shotgun (WGS) entry which is preliminary data.</text>
</comment>
<dbReference type="PROSITE" id="PS50010">
    <property type="entry name" value="DH_2"/>
    <property type="match status" value="1"/>
</dbReference>
<gene>
    <name evidence="3" type="ORF">J3Q64DRAFT_1769985</name>
</gene>
<keyword evidence="4" id="KW-1185">Reference proteome</keyword>
<accession>A0ABR3AM91</accession>
<dbReference type="SUPFAM" id="SSF48065">
    <property type="entry name" value="DBL homology domain (DH-domain)"/>
    <property type="match status" value="1"/>
</dbReference>
<dbReference type="EMBL" id="JBCLYO010000029">
    <property type="protein sequence ID" value="KAL0076960.1"/>
    <property type="molecule type" value="Genomic_DNA"/>
</dbReference>
<reference evidence="3 4" key="1">
    <citation type="submission" date="2024-04" db="EMBL/GenBank/DDBJ databases">
        <title>Symmetric and asymmetric DNA N6-adenine methylation regulates different biological responses in Mucorales.</title>
        <authorList>
            <consortium name="Lawrence Berkeley National Laboratory"/>
            <person name="Lax C."/>
            <person name="Mondo S.J."/>
            <person name="Osorio-Concepcion M."/>
            <person name="Muszewska A."/>
            <person name="Corrochano-Luque M."/>
            <person name="Gutierrez G."/>
            <person name="Riley R."/>
            <person name="Lipzen A."/>
            <person name="Guo J."/>
            <person name="Hundley H."/>
            <person name="Amirebrahimi M."/>
            <person name="Ng V."/>
            <person name="Lorenzo-Gutierrez D."/>
            <person name="Binder U."/>
            <person name="Yang J."/>
            <person name="Song Y."/>
            <person name="Canovas D."/>
            <person name="Navarro E."/>
            <person name="Freitag M."/>
            <person name="Gabaldon T."/>
            <person name="Grigoriev I.V."/>
            <person name="Corrochano L.M."/>
            <person name="Nicolas F.E."/>
            <person name="Garre V."/>
        </authorList>
    </citation>
    <scope>NUCLEOTIDE SEQUENCE [LARGE SCALE GENOMIC DNA]</scope>
    <source>
        <strain evidence="3 4">L51</strain>
    </source>
</reference>
<organism evidence="3 4">
    <name type="scientific">Phycomyces blakesleeanus</name>
    <dbReference type="NCBI Taxonomy" id="4837"/>
    <lineage>
        <taxon>Eukaryota</taxon>
        <taxon>Fungi</taxon>
        <taxon>Fungi incertae sedis</taxon>
        <taxon>Mucoromycota</taxon>
        <taxon>Mucoromycotina</taxon>
        <taxon>Mucoromycetes</taxon>
        <taxon>Mucorales</taxon>
        <taxon>Phycomycetaceae</taxon>
        <taxon>Phycomyces</taxon>
    </lineage>
</organism>
<dbReference type="PANTHER" id="PTHR12673">
    <property type="entry name" value="FACIOGENITAL DYSPLASIA PROTEIN"/>
    <property type="match status" value="1"/>
</dbReference>
<dbReference type="PROSITE" id="PS50003">
    <property type="entry name" value="PH_DOMAIN"/>
    <property type="match status" value="1"/>
</dbReference>
<evidence type="ECO:0000313" key="3">
    <source>
        <dbReference type="EMBL" id="KAL0076960.1"/>
    </source>
</evidence>
<sequence>MESAERKYNELSLWQTTTMSIHTSSSGASTQDEAVGSDYHWQDPHALSFITPPAYTQLLDDFSIIDDLYESFETEDETSGYEEQVVDTARNVAKKQQAVQTLLDTETQYISDLGTLLDIYATRTQLWCEMPNNRELLTRKSPNTIQDVEILLRDLSEITSIHKSFHKDLSERLQIWGPTQLLSDIFSRLYDRTAYYETLLNNYTNKIVTLDILLKTAPFVKLMESWTAEFNPPLRDILTYFKSPLLQPGAYARSLGQLVYYTEPCHPDYLGLLRIAHAFQAREVDWKEMIQDRLNHLSVLQVFRTLLHCPAHVTPTRRLLLQGTMVKIDLTEPSLVTDTRLYFLYNDMLIVSRRKDKKDNKIVYKETLPLVKAEIKLLTKQLATRMAEVKKPASFQSLFGRKQQPEENINGVPAPMAFGFEISMPPEHSLDSIAILSNPAATSVSAGSISMRRRHVVRTRSLAEQQIWVATLRRVVRVVTAKAQNDGY</sequence>
<dbReference type="SMART" id="SM00325">
    <property type="entry name" value="RhoGEF"/>
    <property type="match status" value="1"/>
</dbReference>
<dbReference type="PANTHER" id="PTHR12673:SF159">
    <property type="entry name" value="LD03170P"/>
    <property type="match status" value="1"/>
</dbReference>
<feature type="domain" description="PH" evidence="1">
    <location>
        <begin position="318"/>
        <end position="477"/>
    </location>
</feature>
<protein>
    <submittedName>
        <fullName evidence="3">Dbl homology domain-containing protein</fullName>
    </submittedName>
</protein>
<dbReference type="Proteomes" id="UP001448207">
    <property type="component" value="Unassembled WGS sequence"/>
</dbReference>
<name>A0ABR3AM91_PHYBL</name>